<reference evidence="4" key="1">
    <citation type="submission" date="2020-05" db="UniProtKB">
        <authorList>
            <consortium name="EnsemblMetazoa"/>
        </authorList>
    </citation>
    <scope>IDENTIFICATION</scope>
    <source>
        <strain evidence="4">Aabys</strain>
    </source>
</reference>
<comment type="similarity">
    <text evidence="1">Belongs to the SMG9 family.</text>
</comment>
<feature type="compositionally biased region" description="Basic residues" evidence="3">
    <location>
        <begin position="1"/>
        <end position="11"/>
    </location>
</feature>
<evidence type="ECO:0008006" key="5">
    <source>
        <dbReference type="Google" id="ProtNLM"/>
    </source>
</evidence>
<name>A0A1I8N2S6_MUSDO</name>
<dbReference type="VEuPathDB" id="VectorBase:MDOMA2_020762"/>
<gene>
    <name evidence="4" type="primary">101898922</name>
</gene>
<dbReference type="eggNOG" id="KOG4181">
    <property type="taxonomic scope" value="Eukaryota"/>
</dbReference>
<evidence type="ECO:0000313" key="4">
    <source>
        <dbReference type="EnsemblMetazoa" id="MDOA010933-PA"/>
    </source>
</evidence>
<dbReference type="VEuPathDB" id="VectorBase:MDOA010933"/>
<evidence type="ECO:0000256" key="1">
    <source>
        <dbReference type="ARBA" id="ARBA00007712"/>
    </source>
</evidence>
<evidence type="ECO:0000256" key="3">
    <source>
        <dbReference type="SAM" id="MobiDB-lite"/>
    </source>
</evidence>
<dbReference type="OrthoDB" id="79514at2759"/>
<keyword evidence="2" id="KW-0866">Nonsense-mediated mRNA decay</keyword>
<organism evidence="4">
    <name type="scientific">Musca domestica</name>
    <name type="common">House fly</name>
    <dbReference type="NCBI Taxonomy" id="7370"/>
    <lineage>
        <taxon>Eukaryota</taxon>
        <taxon>Metazoa</taxon>
        <taxon>Ecdysozoa</taxon>
        <taxon>Arthropoda</taxon>
        <taxon>Hexapoda</taxon>
        <taxon>Insecta</taxon>
        <taxon>Pterygota</taxon>
        <taxon>Neoptera</taxon>
        <taxon>Endopterygota</taxon>
        <taxon>Diptera</taxon>
        <taxon>Brachycera</taxon>
        <taxon>Muscomorpha</taxon>
        <taxon>Muscoidea</taxon>
        <taxon>Muscidae</taxon>
        <taxon>Musca</taxon>
    </lineage>
</organism>
<dbReference type="PANTHER" id="PTHR14270:SF0">
    <property type="entry name" value="NONSENSE-MEDIATED MRNA DECAY FACTOR SMG9"/>
    <property type="match status" value="1"/>
</dbReference>
<protein>
    <recommendedName>
        <fullName evidence="5">G domain-containing protein</fullName>
    </recommendedName>
</protein>
<dbReference type="InterPro" id="IPR039177">
    <property type="entry name" value="SMG9"/>
</dbReference>
<evidence type="ECO:0000256" key="2">
    <source>
        <dbReference type="ARBA" id="ARBA00023161"/>
    </source>
</evidence>
<dbReference type="EnsemblMetazoa" id="MDOA010933-RA">
    <property type="protein sequence ID" value="MDOA010933-PA"/>
    <property type="gene ID" value="MDOA010933"/>
</dbReference>
<proteinExistence type="inferred from homology"/>
<dbReference type="SUPFAM" id="SSF52540">
    <property type="entry name" value="P-loop containing nucleoside triphosphate hydrolases"/>
    <property type="match status" value="1"/>
</dbReference>
<feature type="region of interest" description="Disordered" evidence="3">
    <location>
        <begin position="1"/>
        <end position="55"/>
    </location>
</feature>
<sequence>MSDNRRRRYRKPKEEKKLEVQPKILLKSKTEPKNDNENTASGSHAKPPEQSSSVQIPHKTIIFQKSSAQSPNISPNITVQPQPITTTDAQNIVEPVYQMSRPATVISSTGTINVGTKKLLMKANTDFLVVGVVGTQGVGKSSILNLLANEQEDFDYYRKVFEEEDCIFPTKLKANKCSARSRTESTHLFITSDRMILLDTPPVMSNAYKKDLINNELEDLDSIITLMSVCHLLIIVQDDYFNLSFLNLLRLAELMKPSAQDIKSGFLSEYFPNVMFVKNRAKRLDFSPANKACLDQMLKAFFKDSKLRIFRGQISDSYPLPAANPSTNQKNKKNRNPEMEWEVNSFLFPEVAAETATTYHDSISEIVQRFRTQVFTTPRNPMYSGPTELSEEIWFDWLTKVSQDNHNFFFSTYEYIHSKNLDAGASEKLSGGIVGSGGFKDVDNWRE</sequence>
<dbReference type="Gene3D" id="3.40.50.300">
    <property type="entry name" value="P-loop containing nucleotide triphosphate hydrolases"/>
    <property type="match status" value="1"/>
</dbReference>
<dbReference type="AlphaFoldDB" id="A0A1I8N2S6"/>
<dbReference type="InterPro" id="IPR027417">
    <property type="entry name" value="P-loop_NTPase"/>
</dbReference>
<dbReference type="STRING" id="7370.A0A1I8N2S6"/>
<dbReference type="PANTHER" id="PTHR14270">
    <property type="entry name" value="NONSENSE-MEDIATED MRNA DECAY FACTOR SMG9"/>
    <property type="match status" value="1"/>
</dbReference>
<dbReference type="GO" id="GO:0000184">
    <property type="term" value="P:nuclear-transcribed mRNA catabolic process, nonsense-mediated decay"/>
    <property type="evidence" value="ECO:0007669"/>
    <property type="project" value="UniProtKB-KW"/>
</dbReference>
<accession>A0A1I8N2S6</accession>